<comment type="subcellular location">
    <subcellularLocation>
        <location evidence="1">Cell inner membrane</location>
        <topology evidence="1">Multi-pass membrane protein</topology>
    </subcellularLocation>
</comment>
<feature type="transmembrane region" description="Helical" evidence="7">
    <location>
        <begin position="362"/>
        <end position="382"/>
    </location>
</feature>
<evidence type="ECO:0000313" key="9">
    <source>
        <dbReference type="Proteomes" id="UP000199658"/>
    </source>
</evidence>
<dbReference type="GO" id="GO:0005886">
    <property type="term" value="C:plasma membrane"/>
    <property type="evidence" value="ECO:0007669"/>
    <property type="project" value="UniProtKB-SubCell"/>
</dbReference>
<dbReference type="InterPro" id="IPR052031">
    <property type="entry name" value="Membrane_Transporter-Flippase"/>
</dbReference>
<feature type="transmembrane region" description="Helical" evidence="7">
    <location>
        <begin position="50"/>
        <end position="74"/>
    </location>
</feature>
<feature type="transmembrane region" description="Helical" evidence="7">
    <location>
        <begin position="389"/>
        <end position="409"/>
    </location>
</feature>
<evidence type="ECO:0000256" key="4">
    <source>
        <dbReference type="ARBA" id="ARBA00022692"/>
    </source>
</evidence>
<dbReference type="STRING" id="670154.SAMN04488002_3109"/>
<dbReference type="RefSeq" id="WP_245781006.1">
    <property type="nucleotide sequence ID" value="NZ_FOYO01000001.1"/>
</dbReference>
<feature type="transmembrane region" description="Helical" evidence="7">
    <location>
        <begin position="415"/>
        <end position="436"/>
    </location>
</feature>
<dbReference type="PANTHER" id="PTHR43549:SF3">
    <property type="entry name" value="MULTIDRUG RESISTANCE PROTEIN YPNP-RELATED"/>
    <property type="match status" value="1"/>
</dbReference>
<dbReference type="InterPro" id="IPR002528">
    <property type="entry name" value="MATE_fam"/>
</dbReference>
<proteinExistence type="predicted"/>
<dbReference type="InterPro" id="IPR048279">
    <property type="entry name" value="MdtK-like"/>
</dbReference>
<evidence type="ECO:0000256" key="6">
    <source>
        <dbReference type="ARBA" id="ARBA00023136"/>
    </source>
</evidence>
<evidence type="ECO:0000256" key="7">
    <source>
        <dbReference type="SAM" id="Phobius"/>
    </source>
</evidence>
<feature type="transmembrane region" description="Helical" evidence="7">
    <location>
        <begin position="95"/>
        <end position="115"/>
    </location>
</feature>
<keyword evidence="6 7" id="KW-0472">Membrane</keyword>
<keyword evidence="4 7" id="KW-0812">Transmembrane</keyword>
<keyword evidence="9" id="KW-1185">Reference proteome</keyword>
<evidence type="ECO:0000256" key="2">
    <source>
        <dbReference type="ARBA" id="ARBA00022448"/>
    </source>
</evidence>
<gene>
    <name evidence="8" type="ORF">SAMN04488002_3109</name>
</gene>
<dbReference type="PANTHER" id="PTHR43549">
    <property type="entry name" value="MULTIDRUG RESISTANCE PROTEIN YPNP-RELATED"/>
    <property type="match status" value="1"/>
</dbReference>
<sequence length="461" mass="47605">MPSTKKRDLTEGPVWVALTAMSAPMSFGIFAVIAVGLADAYFLGKVSATALAAVGFIYPVITAITSLSIGLSAGANATLSQAVGRADTDDDVRRLGLHAIGLGLVLSVIMALLLWPSYRFVFSAMGASEDVLGEVAQYIPVWALSFPFLVVMMVTNAVFRAHGDGATSAAIMVLAAFFGIALNPVLIFGWGPLPELGTLGAALSTLIGRVVAMAAALWIAWRRGMLGVCGHALDGLLASVRQVLNVGIPAAFSNAINPAGMALVTAAVATVGESAVAGFGAASRVQSFALVPLMALSSGIGPVVGQNWGAEKRDRAQTATQQAFTFCLIYGLALAAVLIVFADTLAGWVGSGGEDVAYAASYLRIVGVSMFGYGIVVVANAAMNARDKALWSLSLSLGRIFVIYLPLAWLGVLVMGYTGILIAAVAANLLGAWGGLVTTRATDLVRIDVLGIKTPLRKQEA</sequence>
<accession>A0A1I6HKF5</accession>
<dbReference type="NCBIfam" id="TIGR00797">
    <property type="entry name" value="matE"/>
    <property type="match status" value="1"/>
</dbReference>
<evidence type="ECO:0000256" key="1">
    <source>
        <dbReference type="ARBA" id="ARBA00004429"/>
    </source>
</evidence>
<feature type="transmembrane region" description="Helical" evidence="7">
    <location>
        <begin position="171"/>
        <end position="193"/>
    </location>
</feature>
<feature type="transmembrane region" description="Helical" evidence="7">
    <location>
        <begin position="323"/>
        <end position="342"/>
    </location>
</feature>
<dbReference type="EMBL" id="FOYO01000001">
    <property type="protein sequence ID" value="SFR54935.1"/>
    <property type="molecule type" value="Genomic_DNA"/>
</dbReference>
<dbReference type="PIRSF" id="PIRSF006603">
    <property type="entry name" value="DinF"/>
    <property type="match status" value="1"/>
</dbReference>
<dbReference type="Proteomes" id="UP000199658">
    <property type="component" value="Unassembled WGS sequence"/>
</dbReference>
<feature type="transmembrane region" description="Helical" evidence="7">
    <location>
        <begin position="135"/>
        <end position="159"/>
    </location>
</feature>
<dbReference type="GO" id="GO:0042910">
    <property type="term" value="F:xenobiotic transmembrane transporter activity"/>
    <property type="evidence" value="ECO:0007669"/>
    <property type="project" value="InterPro"/>
</dbReference>
<evidence type="ECO:0000256" key="3">
    <source>
        <dbReference type="ARBA" id="ARBA00022475"/>
    </source>
</evidence>
<evidence type="ECO:0000256" key="5">
    <source>
        <dbReference type="ARBA" id="ARBA00022989"/>
    </source>
</evidence>
<reference evidence="9" key="1">
    <citation type="submission" date="2016-10" db="EMBL/GenBank/DDBJ databases">
        <authorList>
            <person name="Varghese N."/>
            <person name="Submissions S."/>
        </authorList>
    </citation>
    <scope>NUCLEOTIDE SEQUENCE [LARGE SCALE GENOMIC DNA]</scope>
    <source>
        <strain evidence="9">DSM 26921</strain>
    </source>
</reference>
<dbReference type="AlphaFoldDB" id="A0A1I6HKF5"/>
<dbReference type="Pfam" id="PF01554">
    <property type="entry name" value="MatE"/>
    <property type="match status" value="2"/>
</dbReference>
<keyword evidence="3" id="KW-1003">Cell membrane</keyword>
<name>A0A1I6HKF5_9RHOB</name>
<keyword evidence="2" id="KW-0813">Transport</keyword>
<evidence type="ECO:0000313" key="8">
    <source>
        <dbReference type="EMBL" id="SFR54935.1"/>
    </source>
</evidence>
<protein>
    <submittedName>
        <fullName evidence="8">Putative efflux protein, MATE family</fullName>
    </submittedName>
</protein>
<feature type="transmembrane region" description="Helical" evidence="7">
    <location>
        <begin position="199"/>
        <end position="221"/>
    </location>
</feature>
<feature type="transmembrane region" description="Helical" evidence="7">
    <location>
        <begin position="12"/>
        <end position="38"/>
    </location>
</feature>
<keyword evidence="5 7" id="KW-1133">Transmembrane helix</keyword>
<organism evidence="8 9">
    <name type="scientific">Litoreibacter janthinus</name>
    <dbReference type="NCBI Taxonomy" id="670154"/>
    <lineage>
        <taxon>Bacteria</taxon>
        <taxon>Pseudomonadati</taxon>
        <taxon>Pseudomonadota</taxon>
        <taxon>Alphaproteobacteria</taxon>
        <taxon>Rhodobacterales</taxon>
        <taxon>Roseobacteraceae</taxon>
        <taxon>Litoreibacter</taxon>
    </lineage>
</organism>
<dbReference type="GO" id="GO:0015297">
    <property type="term" value="F:antiporter activity"/>
    <property type="evidence" value="ECO:0007669"/>
    <property type="project" value="InterPro"/>
</dbReference>